<accession>A0A0C3EFA1</accession>
<dbReference type="InParanoid" id="A0A0C3EFA1"/>
<feature type="transmembrane region" description="Helical" evidence="2">
    <location>
        <begin position="37"/>
        <end position="56"/>
    </location>
</feature>
<dbReference type="HOGENOM" id="CLU_022883_6_1_1"/>
<protein>
    <submittedName>
        <fullName evidence="3">Uncharacterized protein</fullName>
    </submittedName>
</protein>
<evidence type="ECO:0000313" key="4">
    <source>
        <dbReference type="Proteomes" id="UP000054166"/>
    </source>
</evidence>
<reference evidence="4" key="2">
    <citation type="submission" date="2015-01" db="EMBL/GenBank/DDBJ databases">
        <title>Evolutionary Origins and Diversification of the Mycorrhizal Mutualists.</title>
        <authorList>
            <consortium name="DOE Joint Genome Institute"/>
            <consortium name="Mycorrhizal Genomics Consortium"/>
            <person name="Kohler A."/>
            <person name="Kuo A."/>
            <person name="Nagy L.G."/>
            <person name="Floudas D."/>
            <person name="Copeland A."/>
            <person name="Barry K.W."/>
            <person name="Cichocki N."/>
            <person name="Veneault-Fourrey C."/>
            <person name="LaButti K."/>
            <person name="Lindquist E.A."/>
            <person name="Lipzen A."/>
            <person name="Lundell T."/>
            <person name="Morin E."/>
            <person name="Murat C."/>
            <person name="Riley R."/>
            <person name="Ohm R."/>
            <person name="Sun H."/>
            <person name="Tunlid A."/>
            <person name="Henrissat B."/>
            <person name="Grigoriev I.V."/>
            <person name="Hibbett D.S."/>
            <person name="Martin F."/>
        </authorList>
    </citation>
    <scope>NUCLEOTIDE SEQUENCE [LARGE SCALE GENOMIC DNA]</scope>
    <source>
        <strain evidence="4">F 1598</strain>
    </source>
</reference>
<evidence type="ECO:0000256" key="2">
    <source>
        <dbReference type="SAM" id="Phobius"/>
    </source>
</evidence>
<name>A0A0C3EFA1_PILCF</name>
<keyword evidence="2" id="KW-0812">Transmembrane</keyword>
<evidence type="ECO:0000256" key="1">
    <source>
        <dbReference type="SAM" id="MobiDB-lite"/>
    </source>
</evidence>
<feature type="transmembrane region" description="Helical" evidence="2">
    <location>
        <begin position="368"/>
        <end position="389"/>
    </location>
</feature>
<feature type="transmembrane region" description="Helical" evidence="2">
    <location>
        <begin position="202"/>
        <end position="220"/>
    </location>
</feature>
<organism evidence="3 4">
    <name type="scientific">Piloderma croceum (strain F 1598)</name>
    <dbReference type="NCBI Taxonomy" id="765440"/>
    <lineage>
        <taxon>Eukaryota</taxon>
        <taxon>Fungi</taxon>
        <taxon>Dikarya</taxon>
        <taxon>Basidiomycota</taxon>
        <taxon>Agaricomycotina</taxon>
        <taxon>Agaricomycetes</taxon>
        <taxon>Agaricomycetidae</taxon>
        <taxon>Atheliales</taxon>
        <taxon>Atheliaceae</taxon>
        <taxon>Piloderma</taxon>
    </lineage>
</organism>
<proteinExistence type="predicted"/>
<feature type="transmembrane region" description="Helical" evidence="2">
    <location>
        <begin position="432"/>
        <end position="452"/>
    </location>
</feature>
<dbReference type="STRING" id="765440.A0A0C3EFA1"/>
<dbReference type="PANTHER" id="PTHR35043">
    <property type="entry name" value="TRANSCRIPTION FACTOR DOMAIN-CONTAINING PROTEIN"/>
    <property type="match status" value="1"/>
</dbReference>
<reference evidence="3 4" key="1">
    <citation type="submission" date="2014-04" db="EMBL/GenBank/DDBJ databases">
        <authorList>
            <consortium name="DOE Joint Genome Institute"/>
            <person name="Kuo A."/>
            <person name="Tarkka M."/>
            <person name="Buscot F."/>
            <person name="Kohler A."/>
            <person name="Nagy L.G."/>
            <person name="Floudas D."/>
            <person name="Copeland A."/>
            <person name="Barry K.W."/>
            <person name="Cichocki N."/>
            <person name="Veneault-Fourrey C."/>
            <person name="LaButti K."/>
            <person name="Lindquist E.A."/>
            <person name="Lipzen A."/>
            <person name="Lundell T."/>
            <person name="Morin E."/>
            <person name="Murat C."/>
            <person name="Sun H."/>
            <person name="Tunlid A."/>
            <person name="Henrissat B."/>
            <person name="Grigoriev I.V."/>
            <person name="Hibbett D.S."/>
            <person name="Martin F."/>
            <person name="Nordberg H.P."/>
            <person name="Cantor M.N."/>
            <person name="Hua S.X."/>
        </authorList>
    </citation>
    <scope>NUCLEOTIDE SEQUENCE [LARGE SCALE GENOMIC DNA]</scope>
    <source>
        <strain evidence="3 4">F 1598</strain>
    </source>
</reference>
<dbReference type="EMBL" id="KN833348">
    <property type="protein sequence ID" value="KIM71355.1"/>
    <property type="molecule type" value="Genomic_DNA"/>
</dbReference>
<keyword evidence="4" id="KW-1185">Reference proteome</keyword>
<dbReference type="Proteomes" id="UP000054166">
    <property type="component" value="Unassembled WGS sequence"/>
</dbReference>
<evidence type="ECO:0000313" key="3">
    <source>
        <dbReference type="EMBL" id="KIM71355.1"/>
    </source>
</evidence>
<keyword evidence="2" id="KW-0472">Membrane</keyword>
<feature type="region of interest" description="Disordered" evidence="1">
    <location>
        <begin position="243"/>
        <end position="264"/>
    </location>
</feature>
<gene>
    <name evidence="3" type="ORF">PILCRDRAFT_82877</name>
</gene>
<feature type="compositionally biased region" description="Gly residues" evidence="1">
    <location>
        <begin position="243"/>
        <end position="263"/>
    </location>
</feature>
<feature type="transmembrane region" description="Helical" evidence="2">
    <location>
        <begin position="401"/>
        <end position="426"/>
    </location>
</feature>
<sequence>MIFTAYYFHVYGAHALPILTADENTLSSCDNLQHCRTLLNIIWSCVVTIFSCTWVAVHPNIPGPHDGWFTIAFRRLALMGLAIIAPEAIILWSIRQWIVAGTLAGEHRVVGWTRAHAYFAIMGGFMLCEDETELYTLKRQLDTKDPAKSLEFFMSEINITEREIKDKSKGDMLSKVLVLLQTGWFVLQCIGRLVEHLPLTEIELVTIGFAILNLATYIFWWDKPLNVGCPVRIFVKKQISENGRGGGECDGGGAGATGKGSPGGELEELKDGRILISAQLAEYGSTVRNAPGVIRGIVSDTIQDTVDSVRDNGVPFVIWNWVWTILKHIFWTPLGVFIDWLFGHDDRPQEETRVCTLFAGSLNKDSDAIGAGLIATLVASIFGAVHCIAWSFQFPSHAEKILWRICSMCITCLPWPVFACTAIIAVDWSRPAWLTILVRATGYTLVCFYITARITLLVQALMSLRSLPPGAYETVYWTTYIPHI</sequence>
<dbReference type="PANTHER" id="PTHR35043:SF7">
    <property type="entry name" value="TRANSCRIPTION FACTOR DOMAIN-CONTAINING PROTEIN"/>
    <property type="match status" value="1"/>
</dbReference>
<keyword evidence="2" id="KW-1133">Transmembrane helix</keyword>
<dbReference type="AlphaFoldDB" id="A0A0C3EFA1"/>
<dbReference type="OrthoDB" id="9451547at2759"/>
<feature type="transmembrane region" description="Helical" evidence="2">
    <location>
        <begin position="76"/>
        <end position="94"/>
    </location>
</feature>